<reference evidence="3" key="1">
    <citation type="submission" date="2013-05" db="EMBL/GenBank/DDBJ databases">
        <authorList>
            <person name="Harkins D.M."/>
            <person name="Durkin A.S."/>
            <person name="Brinkac L.M."/>
            <person name="Haft D.H."/>
            <person name="Selengut J.D."/>
            <person name="Sanka R."/>
            <person name="DePew J."/>
            <person name="Purushe J."/>
            <person name="Hartskeerl R.A."/>
            <person name="Ahmed A."/>
            <person name="van der Linden H."/>
            <person name="Goris M.G.A."/>
            <person name="Vinetz J.M."/>
            <person name="Sutton G.G."/>
            <person name="Nierman W.C."/>
            <person name="Fouts D.E."/>
        </authorList>
    </citation>
    <scope>NUCLEOTIDE SEQUENCE [LARGE SCALE GENOMIC DNA]</scope>
    <source>
        <strain evidence="3">L 60</strain>
    </source>
</reference>
<evidence type="ECO:0000313" key="4">
    <source>
        <dbReference type="Proteomes" id="UP000018747"/>
    </source>
</evidence>
<feature type="binding site" evidence="2">
    <location>
        <begin position="15"/>
        <end position="22"/>
    </location>
    <ligand>
        <name>substrate</name>
    </ligand>
</feature>
<dbReference type="EMBL" id="AHMT02000031">
    <property type="protein sequence ID" value="EQA62456.1"/>
    <property type="molecule type" value="Genomic_DNA"/>
</dbReference>
<accession>V6HY63</accession>
<dbReference type="Gene3D" id="3.40.50.1240">
    <property type="entry name" value="Phosphoglycerate mutase-like"/>
    <property type="match status" value="1"/>
</dbReference>
<feature type="active site" description="Tele-phosphohistidine intermediate" evidence="1">
    <location>
        <position position="16"/>
    </location>
</feature>
<dbReference type="Proteomes" id="UP000018747">
    <property type="component" value="Unassembled WGS sequence"/>
</dbReference>
<dbReference type="InterPro" id="IPR013078">
    <property type="entry name" value="His_Pase_superF_clade-1"/>
</dbReference>
<dbReference type="STRING" id="100053.GCA_002009845_01089"/>
<evidence type="ECO:0000313" key="3">
    <source>
        <dbReference type="EMBL" id="EQA62456.1"/>
    </source>
</evidence>
<dbReference type="PANTHER" id="PTHR48100">
    <property type="entry name" value="BROAD-SPECIFICITY PHOSPHATASE YOR283W-RELATED"/>
    <property type="match status" value="1"/>
</dbReference>
<dbReference type="PROSITE" id="PS00175">
    <property type="entry name" value="PG_MUTASE"/>
    <property type="match status" value="1"/>
</dbReference>
<dbReference type="GO" id="GO:0005737">
    <property type="term" value="C:cytoplasm"/>
    <property type="evidence" value="ECO:0007669"/>
    <property type="project" value="TreeGrafter"/>
</dbReference>
<evidence type="ECO:0000256" key="1">
    <source>
        <dbReference type="PIRSR" id="PIRSR613078-1"/>
    </source>
</evidence>
<dbReference type="CDD" id="cd07067">
    <property type="entry name" value="HP_PGM_like"/>
    <property type="match status" value="1"/>
</dbReference>
<dbReference type="RefSeq" id="WP_010579329.1">
    <property type="nucleotide sequence ID" value="NZ_AHMT02000031.1"/>
</dbReference>
<dbReference type="GO" id="GO:0016791">
    <property type="term" value="F:phosphatase activity"/>
    <property type="evidence" value="ECO:0007669"/>
    <property type="project" value="TreeGrafter"/>
</dbReference>
<dbReference type="SMART" id="SM00855">
    <property type="entry name" value="PGAM"/>
    <property type="match status" value="1"/>
</dbReference>
<proteinExistence type="predicted"/>
<dbReference type="SUPFAM" id="SSF53254">
    <property type="entry name" value="Phosphoglycerate mutase-like"/>
    <property type="match status" value="1"/>
</dbReference>
<gene>
    <name evidence="3" type="ORF">LEP1GSC062_3028</name>
</gene>
<protein>
    <submittedName>
        <fullName evidence="3">Histidine phosphatase superfamily (Branch 1)</fullName>
    </submittedName>
</protein>
<evidence type="ECO:0000256" key="2">
    <source>
        <dbReference type="PIRSR" id="PIRSR613078-2"/>
    </source>
</evidence>
<keyword evidence="4" id="KW-1185">Reference proteome</keyword>
<feature type="active site" description="Proton donor/acceptor" evidence="1">
    <location>
        <position position="89"/>
    </location>
</feature>
<dbReference type="InterPro" id="IPR050275">
    <property type="entry name" value="PGM_Phosphatase"/>
</dbReference>
<comment type="caution">
    <text evidence="3">The sequence shown here is derived from an EMBL/GenBank/DDBJ whole genome shotgun (WGS) entry which is preliminary data.</text>
</comment>
<dbReference type="AlphaFoldDB" id="V6HY63"/>
<dbReference type="OrthoDB" id="9781415at2"/>
<dbReference type="InterPro" id="IPR001345">
    <property type="entry name" value="PG/BPGM_mutase_AS"/>
</dbReference>
<dbReference type="PANTHER" id="PTHR48100:SF59">
    <property type="entry name" value="ADENOSYLCOBALAMIN_ALPHA-RIBAZOLE PHOSPHATASE"/>
    <property type="match status" value="1"/>
</dbReference>
<sequence>MKNTFKKSNILYVFRHGETDWNKEGRLQGHLEIPITETGERQAESIASILENKGVEILLSSDLKRAKRTSEIVSKILGLNPIFDSDFREVFLGEGQGKLISEVDLYFGKSFWERWNNHDPAYDKLHFPNGESKREMDYRIHSSLMRITELFSDQVVALCTHGFVMTRMLKMYKPMLKQISNIQNGECIKFHSEEVLSREKIVGNKITYL</sequence>
<dbReference type="InterPro" id="IPR029033">
    <property type="entry name" value="His_PPase_superfam"/>
</dbReference>
<name>V6HY63_9LEPT</name>
<dbReference type="Pfam" id="PF00300">
    <property type="entry name" value="His_Phos_1"/>
    <property type="match status" value="1"/>
</dbReference>
<feature type="binding site" evidence="2">
    <location>
        <position position="65"/>
    </location>
    <ligand>
        <name>substrate</name>
    </ligand>
</feature>
<organism evidence="3 4">
    <name type="scientific">Leptospira alexanderi serovar Manhao 3 str. L 60</name>
    <dbReference type="NCBI Taxonomy" id="1049759"/>
    <lineage>
        <taxon>Bacteria</taxon>
        <taxon>Pseudomonadati</taxon>
        <taxon>Spirochaetota</taxon>
        <taxon>Spirochaetia</taxon>
        <taxon>Leptospirales</taxon>
        <taxon>Leptospiraceae</taxon>
        <taxon>Leptospira</taxon>
    </lineage>
</organism>